<dbReference type="AlphaFoldDB" id="A0A8J3BQI9"/>
<comment type="caution">
    <text evidence="1">The sequence shown here is derived from an EMBL/GenBank/DDBJ whole genome shotgun (WGS) entry which is preliminary data.</text>
</comment>
<dbReference type="Gene3D" id="3.40.50.2300">
    <property type="match status" value="1"/>
</dbReference>
<evidence type="ECO:0000313" key="1">
    <source>
        <dbReference type="EMBL" id="GGK20538.1"/>
    </source>
</evidence>
<accession>A0A8J3BQI9</accession>
<dbReference type="Gene3D" id="3.30.420.10">
    <property type="entry name" value="Ribonuclease H-like superfamily/Ribonuclease H"/>
    <property type="match status" value="1"/>
</dbReference>
<gene>
    <name evidence="1" type="ORF">GCM10007962_13330</name>
</gene>
<reference evidence="1" key="2">
    <citation type="submission" date="2020-09" db="EMBL/GenBank/DDBJ databases">
        <authorList>
            <person name="Sun Q."/>
            <person name="Ohkuma M."/>
        </authorList>
    </citation>
    <scope>NUCLEOTIDE SEQUENCE</scope>
    <source>
        <strain evidence="1">JCM 12862</strain>
    </source>
</reference>
<name>A0A8J3BQI9_9FLAO</name>
<dbReference type="CDD" id="cd04659">
    <property type="entry name" value="Piwi_piwi-like_ProArk"/>
    <property type="match status" value="1"/>
</dbReference>
<sequence length="504" mass="57974">MIESKLIHIPEPKLTFGFDQKMEDPRDGLTLFGAYSRNKHIGQISVGIIGSKEQREYVKSYLKRIHQPVISEKTDVARPYFPGLEATFDIFINIDAIQEVDVPRSKIDEFLKYTDGHQRVFNLTNLYADKLTKYLNEEHIPVTVWFVAIPDEIYQFGRPKSKIPKAVNNKTVGLKKKDRSSNQQFLFEELNDLKEAYEYEINFHNQLKAKLLSEKIVTQIIRESTIAYETLWTDQEKINYEKQFDTAKAWNISTTLYYKSGGLPWKLGEVRKNVCYLGLVYKQIELGENRNNACCAAQMFLDSGDGMVFRGNIGPWYNPKTKEFHITKKDAYELLSISLESFREKSETDEYPNEIFIHAKTGFDDEEWSGFCEATEGKSKIIGVRIKDDNTFKLYRDFSYCVPRGATLLVTDKLAYLWTKGYIPRIQTQLGLETPNPISVEIMRGGKDIETVCKDILALTKLNYNACIYADGSPVTLRFADSIGEVLTAGKDIKSEVLPFKHYV</sequence>
<dbReference type="GO" id="GO:0003676">
    <property type="term" value="F:nucleic acid binding"/>
    <property type="evidence" value="ECO:0007669"/>
    <property type="project" value="InterPro"/>
</dbReference>
<evidence type="ECO:0008006" key="3">
    <source>
        <dbReference type="Google" id="ProtNLM"/>
    </source>
</evidence>
<keyword evidence="2" id="KW-1185">Reference proteome</keyword>
<evidence type="ECO:0000313" key="2">
    <source>
        <dbReference type="Proteomes" id="UP000612329"/>
    </source>
</evidence>
<dbReference type="InterPro" id="IPR036397">
    <property type="entry name" value="RNaseH_sf"/>
</dbReference>
<dbReference type="EMBL" id="BMNR01000002">
    <property type="protein sequence ID" value="GGK20538.1"/>
    <property type="molecule type" value="Genomic_DNA"/>
</dbReference>
<dbReference type="RefSeq" id="WP_188651267.1">
    <property type="nucleotide sequence ID" value="NZ_BMNR01000002.1"/>
</dbReference>
<dbReference type="SUPFAM" id="SSF53098">
    <property type="entry name" value="Ribonuclease H-like"/>
    <property type="match status" value="1"/>
</dbReference>
<protein>
    <recommendedName>
        <fullName evidence="3">Piwi domain-containing protein</fullName>
    </recommendedName>
</protein>
<dbReference type="InterPro" id="IPR012337">
    <property type="entry name" value="RNaseH-like_sf"/>
</dbReference>
<dbReference type="Proteomes" id="UP000612329">
    <property type="component" value="Unassembled WGS sequence"/>
</dbReference>
<reference evidence="1" key="1">
    <citation type="journal article" date="2014" name="Int. J. Syst. Evol. Microbiol.">
        <title>Complete genome sequence of Corynebacterium casei LMG S-19264T (=DSM 44701T), isolated from a smear-ripened cheese.</title>
        <authorList>
            <consortium name="US DOE Joint Genome Institute (JGI-PGF)"/>
            <person name="Walter F."/>
            <person name="Albersmeier A."/>
            <person name="Kalinowski J."/>
            <person name="Ruckert C."/>
        </authorList>
    </citation>
    <scope>NUCLEOTIDE SEQUENCE</scope>
    <source>
        <strain evidence="1">JCM 12862</strain>
    </source>
</reference>
<proteinExistence type="predicted"/>
<organism evidence="1 2">
    <name type="scientific">Yeosuana aromativorans</name>
    <dbReference type="NCBI Taxonomy" id="288019"/>
    <lineage>
        <taxon>Bacteria</taxon>
        <taxon>Pseudomonadati</taxon>
        <taxon>Bacteroidota</taxon>
        <taxon>Flavobacteriia</taxon>
        <taxon>Flavobacteriales</taxon>
        <taxon>Flavobacteriaceae</taxon>
        <taxon>Yeosuana</taxon>
    </lineage>
</organism>